<dbReference type="InterPro" id="IPR043708">
    <property type="entry name" value="DUF5648"/>
</dbReference>
<sequence>MKKLNIHAALAAAIGLTGAHCASAQEAAFAPSYYAHEQAPQANATFTPAVAKQARVAPAAKLIALGAMDEQALFTKLASAPMAGAHQVGAARASAATGTAKATAQNLQWQALPSGAHAAALQYQSDNAFALRLGLLVDALPATAIVRVYAPGQADAAIEISGAHIQETLALNASNSVGAAGLTPEQINTYWLPTVAGDAAVLEIEVPAGLDPAGVQVAMPTLSHFFESPELALAQMEKLERIGMSEGCNYDATCATEISEVRKSVGRMLMTVDGNSGYCTGTLVADQARSGTPYFITAEHCISTQPVASSLETDWRFHTETCTPDSGVSKEHNRLFGIEAGARLVYSERRFDTTLLVLNALPRGNVLFSGWWASRELNQSVYGISHPRGDLQKVSYGRISSYAVCTPFNADGLTSCRPGTADYSDFFNVNYSYGTTEPGSSGSGLFARHADGNHYLIGVLSSGSASCSMRDGSSVYGRFDMAYADGLKYFLGEKNSTYATLRPIYRFYNHASDSHFYTQSPEQRDIVIRNMPGFTYEHEQFMAYTYQAPGTVPVHRFYNHVVGSHFYTANEAEAQTMRTQFADSHVYEGVAWFARTTPGDGTSPVMRYFNTHRGTYFYTMIPEQQRIIELIMPYFRKDGAAYYAWPMTSQ</sequence>
<dbReference type="Pfam" id="PF18885">
    <property type="entry name" value="DUF5648"/>
    <property type="match status" value="1"/>
</dbReference>
<feature type="chain" id="PRO_5012290748" description="DUF5648 domain-containing protein" evidence="1">
    <location>
        <begin position="25"/>
        <end position="650"/>
    </location>
</feature>
<dbReference type="Pfam" id="PF13365">
    <property type="entry name" value="Trypsin_2"/>
    <property type="match status" value="1"/>
</dbReference>
<gene>
    <name evidence="3" type="ORF">CK620_07345</name>
</gene>
<evidence type="ECO:0000313" key="3">
    <source>
        <dbReference type="EMBL" id="PAT34693.1"/>
    </source>
</evidence>
<evidence type="ECO:0000313" key="4">
    <source>
        <dbReference type="Proteomes" id="UP000217999"/>
    </source>
</evidence>
<organism evidence="3 4">
    <name type="scientific">Vandammella animalimorsus</name>
    <dbReference type="NCBI Taxonomy" id="2029117"/>
    <lineage>
        <taxon>Bacteria</taxon>
        <taxon>Pseudomonadati</taxon>
        <taxon>Pseudomonadota</taxon>
        <taxon>Betaproteobacteria</taxon>
        <taxon>Burkholderiales</taxon>
        <taxon>Comamonadaceae</taxon>
        <taxon>Vandammella</taxon>
    </lineage>
</organism>
<protein>
    <recommendedName>
        <fullName evidence="2">DUF5648 domain-containing protein</fullName>
    </recommendedName>
</protein>
<dbReference type="AlphaFoldDB" id="A0A2A2AA63"/>
<dbReference type="PANTHER" id="PTHR36234">
    <property type="entry name" value="LYSYL ENDOPEPTIDASE"/>
    <property type="match status" value="1"/>
</dbReference>
<dbReference type="RefSeq" id="WP_095549752.1">
    <property type="nucleotide sequence ID" value="NZ_NSJF01000003.1"/>
</dbReference>
<keyword evidence="1" id="KW-0732">Signal</keyword>
<dbReference type="SUPFAM" id="SSF50494">
    <property type="entry name" value="Trypsin-like serine proteases"/>
    <property type="match status" value="1"/>
</dbReference>
<dbReference type="PANTHER" id="PTHR36234:SF5">
    <property type="entry name" value="LYSYL ENDOPEPTIDASE"/>
    <property type="match status" value="1"/>
</dbReference>
<dbReference type="Gene3D" id="2.40.10.10">
    <property type="entry name" value="Trypsin-like serine proteases"/>
    <property type="match status" value="2"/>
</dbReference>
<dbReference type="Proteomes" id="UP000217999">
    <property type="component" value="Unassembled WGS sequence"/>
</dbReference>
<accession>A0A2A2AA63</accession>
<name>A0A2A2AA63_9BURK</name>
<evidence type="ECO:0000256" key="1">
    <source>
        <dbReference type="SAM" id="SignalP"/>
    </source>
</evidence>
<dbReference type="InterPro" id="IPR043504">
    <property type="entry name" value="Peptidase_S1_PA_chymotrypsin"/>
</dbReference>
<dbReference type="EMBL" id="NSJF01000003">
    <property type="protein sequence ID" value="PAT34693.1"/>
    <property type="molecule type" value="Genomic_DNA"/>
</dbReference>
<evidence type="ECO:0000259" key="2">
    <source>
        <dbReference type="Pfam" id="PF18885"/>
    </source>
</evidence>
<feature type="domain" description="DUF5648" evidence="2">
    <location>
        <begin position="503"/>
        <end position="644"/>
    </location>
</feature>
<dbReference type="InterPro" id="IPR009003">
    <property type="entry name" value="Peptidase_S1_PA"/>
</dbReference>
<feature type="signal peptide" evidence="1">
    <location>
        <begin position="1"/>
        <end position="24"/>
    </location>
</feature>
<comment type="caution">
    <text evidence="3">The sequence shown here is derived from an EMBL/GenBank/DDBJ whole genome shotgun (WGS) entry which is preliminary data.</text>
</comment>
<reference evidence="3 4" key="1">
    <citation type="submission" date="2017-08" db="EMBL/GenBank/DDBJ databases">
        <title>WGS of Clinical strains of the CDC Group NO-1 linked to zoonotic infections in humans.</title>
        <authorList>
            <person name="Bernier A.-M."/>
            <person name="Bernard K."/>
        </authorList>
    </citation>
    <scope>NUCLEOTIDE SEQUENCE [LARGE SCALE GENOMIC DNA]</scope>
    <source>
        <strain evidence="3 4">NML03-0146</strain>
    </source>
</reference>
<proteinExistence type="predicted"/>